<reference evidence="4" key="2">
    <citation type="submission" date="2021-01" db="UniProtKB">
        <authorList>
            <consortium name="EnsemblMetazoa"/>
        </authorList>
    </citation>
    <scope>IDENTIFICATION</scope>
</reference>
<keyword evidence="5" id="KW-1185">Reference proteome</keyword>
<name>A0A7M7PE41_STRPU</name>
<feature type="domain" description="COR" evidence="3">
    <location>
        <begin position="254"/>
        <end position="390"/>
    </location>
</feature>
<evidence type="ECO:0000256" key="1">
    <source>
        <dbReference type="ARBA" id="ARBA00022737"/>
    </source>
</evidence>
<dbReference type="InterPro" id="IPR027417">
    <property type="entry name" value="P-loop_NTPase"/>
</dbReference>
<evidence type="ECO:0000313" key="5">
    <source>
        <dbReference type="Proteomes" id="UP000007110"/>
    </source>
</evidence>
<dbReference type="OrthoDB" id="10071173at2759"/>
<evidence type="ECO:0000313" key="4">
    <source>
        <dbReference type="EnsemblMetazoa" id="XP_030849770"/>
    </source>
</evidence>
<keyword evidence="1" id="KW-0677">Repeat</keyword>
<proteinExistence type="predicted"/>
<feature type="compositionally biased region" description="Polar residues" evidence="2">
    <location>
        <begin position="34"/>
        <end position="43"/>
    </location>
</feature>
<dbReference type="KEGG" id="spu:105447459"/>
<sequence length="395" mass="45002">MTEENVTSTPEHRHIAESDVGHIEELTESERIQNTDSNGSTHGKGNVSEAAEDKSSVKVLPTIAKISQGITREEITKVKSSALGITYSMWDFGGQEIYYITHPLFLSWRSLYILVIPLHLELSDKAPREEGDQEHLEGSAVRTHRTILELIHFWLMSVYTHAVPDSNLDSTYEPKVLLIGTFAGKEGPVINEEKVTAKFQELKDRLGSNPYWKQVLSPMLGIDNQFSEDSEVNTIQDRIDGLIQDSEYMKVRKPTMWRTFLTEIESRDLNSLTVTEARPKMERLGINKDKVDDVLKFYHDIGHLIYHQGCELIVLKPQFLNSIVSNIITVIDDKKMGGDLREYWRNLKGKGVLSIELIEAVLKEQNEDHDQLDYIIDMMIKFDLICEIPDMSGVG</sequence>
<dbReference type="EnsemblMetazoa" id="XM_030993910">
    <property type="protein sequence ID" value="XP_030849770"/>
    <property type="gene ID" value="LOC105447459"/>
</dbReference>
<feature type="compositionally biased region" description="Basic and acidic residues" evidence="2">
    <location>
        <begin position="10"/>
        <end position="33"/>
    </location>
</feature>
<accession>A0A7M7PE41</accession>
<dbReference type="AlphaFoldDB" id="A0A7M7PE41"/>
<evidence type="ECO:0000256" key="2">
    <source>
        <dbReference type="SAM" id="MobiDB-lite"/>
    </source>
</evidence>
<dbReference type="RefSeq" id="XP_030849770.1">
    <property type="nucleotide sequence ID" value="XM_030993910.1"/>
</dbReference>
<dbReference type="PANTHER" id="PTHR47679:SF2">
    <property type="entry name" value="C-TERMINAL OF ROC (COR) DOMAIN-CONTAINING PROTEIN"/>
    <property type="match status" value="1"/>
</dbReference>
<reference evidence="5" key="1">
    <citation type="submission" date="2015-02" db="EMBL/GenBank/DDBJ databases">
        <title>Genome sequencing for Strongylocentrotus purpuratus.</title>
        <authorList>
            <person name="Murali S."/>
            <person name="Liu Y."/>
            <person name="Vee V."/>
            <person name="English A."/>
            <person name="Wang M."/>
            <person name="Skinner E."/>
            <person name="Han Y."/>
            <person name="Muzny D.M."/>
            <person name="Worley K.C."/>
            <person name="Gibbs R.A."/>
        </authorList>
    </citation>
    <scope>NUCLEOTIDE SEQUENCE</scope>
</reference>
<dbReference type="PANTHER" id="PTHR47679">
    <property type="entry name" value="PROTEIN TORNADO 1"/>
    <property type="match status" value="1"/>
</dbReference>
<evidence type="ECO:0000259" key="3">
    <source>
        <dbReference type="Pfam" id="PF16095"/>
    </source>
</evidence>
<dbReference type="Gene3D" id="3.40.50.300">
    <property type="entry name" value="P-loop containing nucleotide triphosphate hydrolases"/>
    <property type="match status" value="1"/>
</dbReference>
<dbReference type="InterPro" id="IPR032171">
    <property type="entry name" value="COR-A"/>
</dbReference>
<dbReference type="InParanoid" id="A0A7M7PE41"/>
<organism evidence="4 5">
    <name type="scientific">Strongylocentrotus purpuratus</name>
    <name type="common">Purple sea urchin</name>
    <dbReference type="NCBI Taxonomy" id="7668"/>
    <lineage>
        <taxon>Eukaryota</taxon>
        <taxon>Metazoa</taxon>
        <taxon>Echinodermata</taxon>
        <taxon>Eleutherozoa</taxon>
        <taxon>Echinozoa</taxon>
        <taxon>Echinoidea</taxon>
        <taxon>Euechinoidea</taxon>
        <taxon>Echinacea</taxon>
        <taxon>Camarodonta</taxon>
        <taxon>Echinidea</taxon>
        <taxon>Strongylocentrotidae</taxon>
        <taxon>Strongylocentrotus</taxon>
    </lineage>
</organism>
<dbReference type="Pfam" id="PF16095">
    <property type="entry name" value="COR-A"/>
    <property type="match status" value="1"/>
</dbReference>
<protein>
    <recommendedName>
        <fullName evidence="3">COR domain-containing protein</fullName>
    </recommendedName>
</protein>
<feature type="region of interest" description="Disordered" evidence="2">
    <location>
        <begin position="1"/>
        <end position="53"/>
    </location>
</feature>
<dbReference type="GeneID" id="105447459"/>
<dbReference type="Proteomes" id="UP000007110">
    <property type="component" value="Unassembled WGS sequence"/>
</dbReference>